<organism evidence="3 4">
    <name type="scientific">Melittangium boletus DSM 14713</name>
    <dbReference type="NCBI Taxonomy" id="1294270"/>
    <lineage>
        <taxon>Bacteria</taxon>
        <taxon>Pseudomonadati</taxon>
        <taxon>Myxococcota</taxon>
        <taxon>Myxococcia</taxon>
        <taxon>Myxococcales</taxon>
        <taxon>Cystobacterineae</taxon>
        <taxon>Archangiaceae</taxon>
        <taxon>Melittangium</taxon>
    </lineage>
</organism>
<evidence type="ECO:0000313" key="4">
    <source>
        <dbReference type="Proteomes" id="UP000217289"/>
    </source>
</evidence>
<evidence type="ECO:0000313" key="3">
    <source>
        <dbReference type="EMBL" id="ATB28739.1"/>
    </source>
</evidence>
<keyword evidence="4" id="KW-1185">Reference proteome</keyword>
<evidence type="ECO:0000256" key="2">
    <source>
        <dbReference type="SAM" id="Phobius"/>
    </source>
</evidence>
<feature type="compositionally biased region" description="Basic residues" evidence="1">
    <location>
        <begin position="1"/>
        <end position="11"/>
    </location>
</feature>
<dbReference type="AlphaFoldDB" id="A0A250IA46"/>
<evidence type="ECO:0000256" key="1">
    <source>
        <dbReference type="SAM" id="MobiDB-lite"/>
    </source>
</evidence>
<feature type="transmembrane region" description="Helical" evidence="2">
    <location>
        <begin position="52"/>
        <end position="77"/>
    </location>
</feature>
<keyword evidence="2" id="KW-0472">Membrane</keyword>
<feature type="transmembrane region" description="Helical" evidence="2">
    <location>
        <begin position="259"/>
        <end position="280"/>
    </location>
</feature>
<dbReference type="Proteomes" id="UP000217289">
    <property type="component" value="Chromosome"/>
</dbReference>
<dbReference type="EMBL" id="CP022163">
    <property type="protein sequence ID" value="ATB28739.1"/>
    <property type="molecule type" value="Genomic_DNA"/>
</dbReference>
<protein>
    <submittedName>
        <fullName evidence="3">Uncharacterized protein</fullName>
    </submittedName>
</protein>
<gene>
    <name evidence="3" type="ORF">MEBOL_002188</name>
</gene>
<feature type="transmembrane region" description="Helical" evidence="2">
    <location>
        <begin position="97"/>
        <end position="120"/>
    </location>
</feature>
<dbReference type="KEGG" id="mbd:MEBOL_002188"/>
<keyword evidence="2" id="KW-1133">Transmembrane helix</keyword>
<name>A0A250IA46_9BACT</name>
<keyword evidence="2" id="KW-0812">Transmembrane</keyword>
<accession>A0A250IA46</accession>
<sequence length="281" mass="30612">MGMMRHRGASRRRGEPHIVSPAPIRDEQLSSTEAQADPETPAPSRTRDLMSVAAGAVATIAARTLGFGVLGFVLGTAAFFVERATGVLTHPWEPWRYLVYVLLLAYMAAGVVGLGGAGMWRGIGRVAMDLVEKHQLSQQLVDRVMDRAAVLAAGEATPEVFHRPLPIQKLRELIHQASGADPESEETEKKLRRLSGAIIRRVRRGVAGIIEARLDDIIGEQERDASTVELTLGRLRELAGEQLDERVMDALDGARNKQALLWAALFVGTVALPPLVLTLLR</sequence>
<reference evidence="3 4" key="1">
    <citation type="submission" date="2017-06" db="EMBL/GenBank/DDBJ databases">
        <authorList>
            <person name="Kim H.J."/>
            <person name="Triplett B.A."/>
        </authorList>
    </citation>
    <scope>NUCLEOTIDE SEQUENCE [LARGE SCALE GENOMIC DNA]</scope>
    <source>
        <strain evidence="3 4">DSM 14713</strain>
    </source>
</reference>
<proteinExistence type="predicted"/>
<feature type="region of interest" description="Disordered" evidence="1">
    <location>
        <begin position="1"/>
        <end position="46"/>
    </location>
</feature>